<feature type="domain" description="CRAL-TRIO" evidence="2">
    <location>
        <begin position="124"/>
        <end position="292"/>
    </location>
</feature>
<evidence type="ECO:0000256" key="1">
    <source>
        <dbReference type="SAM" id="SignalP"/>
    </source>
</evidence>
<dbReference type="AlphaFoldDB" id="A0A1E7FCB6"/>
<feature type="signal peptide" evidence="1">
    <location>
        <begin position="1"/>
        <end position="23"/>
    </location>
</feature>
<dbReference type="EMBL" id="KV784359">
    <property type="protein sequence ID" value="OEU15800.1"/>
    <property type="molecule type" value="Genomic_DNA"/>
</dbReference>
<evidence type="ECO:0000259" key="2">
    <source>
        <dbReference type="PROSITE" id="PS50191"/>
    </source>
</evidence>
<dbReference type="KEGG" id="fcy:FRACYDRAFT_186772"/>
<evidence type="ECO:0000313" key="3">
    <source>
        <dbReference type="EMBL" id="OEU15800.1"/>
    </source>
</evidence>
<feature type="chain" id="PRO_5009192933" description="CRAL-TRIO domain-containing protein" evidence="1">
    <location>
        <begin position="24"/>
        <end position="302"/>
    </location>
</feature>
<protein>
    <recommendedName>
        <fullName evidence="2">CRAL-TRIO domain-containing protein</fullName>
    </recommendedName>
</protein>
<dbReference type="InParanoid" id="A0A1E7FCB6"/>
<reference evidence="3 4" key="1">
    <citation type="submission" date="2016-09" db="EMBL/GenBank/DDBJ databases">
        <title>Extensive genetic diversity and differential bi-allelic expression allows diatom success in the polar Southern Ocean.</title>
        <authorList>
            <consortium name="DOE Joint Genome Institute"/>
            <person name="Mock T."/>
            <person name="Otillar R.P."/>
            <person name="Strauss J."/>
            <person name="Dupont C."/>
            <person name="Frickenhaus S."/>
            <person name="Maumus F."/>
            <person name="Mcmullan M."/>
            <person name="Sanges R."/>
            <person name="Schmutz J."/>
            <person name="Toseland A."/>
            <person name="Valas R."/>
            <person name="Veluchamy A."/>
            <person name="Ward B.J."/>
            <person name="Allen A."/>
            <person name="Barry K."/>
            <person name="Falciatore A."/>
            <person name="Ferrante M."/>
            <person name="Fortunato A.E."/>
            <person name="Gloeckner G."/>
            <person name="Gruber A."/>
            <person name="Hipkin R."/>
            <person name="Janech M."/>
            <person name="Kroth P."/>
            <person name="Leese F."/>
            <person name="Lindquist E."/>
            <person name="Lyon B.R."/>
            <person name="Martin J."/>
            <person name="Mayer C."/>
            <person name="Parker M."/>
            <person name="Quesneville H."/>
            <person name="Raymond J."/>
            <person name="Uhlig C."/>
            <person name="Valentin K.U."/>
            <person name="Worden A.Z."/>
            <person name="Armbrust E.V."/>
            <person name="Bowler C."/>
            <person name="Green B."/>
            <person name="Moulton V."/>
            <person name="Van Oosterhout C."/>
            <person name="Grigoriev I."/>
        </authorList>
    </citation>
    <scope>NUCLEOTIDE SEQUENCE [LARGE SCALE GENOMIC DNA]</scope>
    <source>
        <strain evidence="3 4">CCMP1102</strain>
    </source>
</reference>
<organism evidence="3 4">
    <name type="scientific">Fragilariopsis cylindrus CCMP1102</name>
    <dbReference type="NCBI Taxonomy" id="635003"/>
    <lineage>
        <taxon>Eukaryota</taxon>
        <taxon>Sar</taxon>
        <taxon>Stramenopiles</taxon>
        <taxon>Ochrophyta</taxon>
        <taxon>Bacillariophyta</taxon>
        <taxon>Bacillariophyceae</taxon>
        <taxon>Bacillariophycidae</taxon>
        <taxon>Bacillariales</taxon>
        <taxon>Bacillariaceae</taxon>
        <taxon>Fragilariopsis</taxon>
    </lineage>
</organism>
<accession>A0A1E7FCB6</accession>
<dbReference type="Pfam" id="PF00650">
    <property type="entry name" value="CRAL_TRIO"/>
    <property type="match status" value="1"/>
</dbReference>
<dbReference type="InterPro" id="IPR001251">
    <property type="entry name" value="CRAL-TRIO_dom"/>
</dbReference>
<dbReference type="Gene3D" id="3.40.525.10">
    <property type="entry name" value="CRAL-TRIO lipid binding domain"/>
    <property type="match status" value="1"/>
</dbReference>
<keyword evidence="4" id="KW-1185">Reference proteome</keyword>
<proteinExistence type="predicted"/>
<dbReference type="InterPro" id="IPR036865">
    <property type="entry name" value="CRAL-TRIO_dom_sf"/>
</dbReference>
<dbReference type="Proteomes" id="UP000095751">
    <property type="component" value="Unassembled WGS sequence"/>
</dbReference>
<evidence type="ECO:0000313" key="4">
    <source>
        <dbReference type="Proteomes" id="UP000095751"/>
    </source>
</evidence>
<dbReference type="SUPFAM" id="SSF52087">
    <property type="entry name" value="CRAL/TRIO domain"/>
    <property type="match status" value="1"/>
</dbReference>
<sequence>MIRPLINILLVVLLSEIVGQVDAFGVKEPVSALLQKHVSEIARLKEETQAIVGADNFDQVPYNNDVFYLRYCLEGDKDVEDLKKNLAWRQGEGKKICDAATSAFVEATAGEGWNNDPIRNNAPSAEIINQYLTESSGMTTSTSDGDFLYCIRAGMIDDKSLMSLIDVDSLVDFFVYAKEIISLAANDRSLTSDRISNVLTVNDLNGLQLIGGDSTFRDALSASSKKANELYPALGGPTLLLNLPRLVSALVKVFTPLFPKKVRENLKFSRGCLKDVMELKDARRGGKDNKQFLKDVDDILSA</sequence>
<keyword evidence="1" id="KW-0732">Signal</keyword>
<name>A0A1E7FCB6_9STRA</name>
<dbReference type="PROSITE" id="PS50191">
    <property type="entry name" value="CRAL_TRIO"/>
    <property type="match status" value="1"/>
</dbReference>
<gene>
    <name evidence="3" type="ORF">FRACYDRAFT_186772</name>
</gene>
<dbReference type="OrthoDB" id="2015280at2759"/>